<dbReference type="Pfam" id="PF09694">
    <property type="entry name" value="Gcw_chp"/>
    <property type="match status" value="1"/>
</dbReference>
<keyword evidence="1" id="KW-0732">Signal</keyword>
<sequence>MTTTVRGLLAATALIGAFTAAPAFADEAPASDITITGSATVASQYRFRGLSQSDNLPVIQGAITATHSSGLYVGTWGSSASQGNFGSPINIGGTELDVFGGYTRDLSGTTIDLGVIGYLYPGATAGNYYEVYGSVARTYGPVKGKVGVNFAPAQKVFNYSLFSATRNNTYVYGELSSSVPGTPLSVHSHVGYTSGGFDYVRDYLDYSVGVSASYKNLTLDASLVGTDLGRGRTYAGTCTSVCGEYFYRPAKPVGVVSLTAAF</sequence>
<gene>
    <name evidence="2" type="ORF">H7F51_17305</name>
</gene>
<evidence type="ECO:0000256" key="1">
    <source>
        <dbReference type="SAM" id="SignalP"/>
    </source>
</evidence>
<comment type="caution">
    <text evidence="2">The sequence shown here is derived from an EMBL/GenBank/DDBJ whole genome shotgun (WGS) entry which is preliminary data.</text>
</comment>
<dbReference type="AlphaFoldDB" id="A0A7X1FUN2"/>
<feature type="signal peptide" evidence="1">
    <location>
        <begin position="1"/>
        <end position="25"/>
    </location>
</feature>
<proteinExistence type="predicted"/>
<evidence type="ECO:0008006" key="4">
    <source>
        <dbReference type="Google" id="ProtNLM"/>
    </source>
</evidence>
<name>A0A7X1FUN2_9SPHN</name>
<dbReference type="RefSeq" id="WP_185665568.1">
    <property type="nucleotide sequence ID" value="NZ_JACLAW010000016.1"/>
</dbReference>
<dbReference type="InterPro" id="IPR010239">
    <property type="entry name" value="CHP02001"/>
</dbReference>
<dbReference type="NCBIfam" id="TIGR02001">
    <property type="entry name" value="gcw_chp"/>
    <property type="match status" value="1"/>
</dbReference>
<feature type="chain" id="PRO_5031150848" description="Cellulose biosynthesis protein BcsS" evidence="1">
    <location>
        <begin position="26"/>
        <end position="262"/>
    </location>
</feature>
<keyword evidence="3" id="KW-1185">Reference proteome</keyword>
<organism evidence="2 3">
    <name type="scientific">Novosphingobium flavum</name>
    <dbReference type="NCBI Taxonomy" id="1778672"/>
    <lineage>
        <taxon>Bacteria</taxon>
        <taxon>Pseudomonadati</taxon>
        <taxon>Pseudomonadota</taxon>
        <taxon>Alphaproteobacteria</taxon>
        <taxon>Sphingomonadales</taxon>
        <taxon>Sphingomonadaceae</taxon>
        <taxon>Novosphingobium</taxon>
    </lineage>
</organism>
<dbReference type="EMBL" id="JACLAW010000016">
    <property type="protein sequence ID" value="MBC2667278.1"/>
    <property type="molecule type" value="Genomic_DNA"/>
</dbReference>
<evidence type="ECO:0000313" key="2">
    <source>
        <dbReference type="EMBL" id="MBC2667278.1"/>
    </source>
</evidence>
<reference evidence="2 3" key="1">
    <citation type="submission" date="2020-08" db="EMBL/GenBank/DDBJ databases">
        <title>The genome sequence of type strain Novosphingobium flavum NBRC 111647.</title>
        <authorList>
            <person name="Liu Y."/>
        </authorList>
    </citation>
    <scope>NUCLEOTIDE SEQUENCE [LARGE SCALE GENOMIC DNA]</scope>
    <source>
        <strain evidence="2 3">NBRC 111647</strain>
    </source>
</reference>
<protein>
    <recommendedName>
        <fullName evidence="4">Cellulose biosynthesis protein BcsS</fullName>
    </recommendedName>
</protein>
<evidence type="ECO:0000313" key="3">
    <source>
        <dbReference type="Proteomes" id="UP000566813"/>
    </source>
</evidence>
<accession>A0A7X1FUN2</accession>
<dbReference type="Proteomes" id="UP000566813">
    <property type="component" value="Unassembled WGS sequence"/>
</dbReference>